<dbReference type="SUPFAM" id="SSF56801">
    <property type="entry name" value="Acetyl-CoA synthetase-like"/>
    <property type="match status" value="1"/>
</dbReference>
<dbReference type="InterPro" id="IPR020845">
    <property type="entry name" value="AMP-binding_CS"/>
</dbReference>
<dbReference type="InterPro" id="IPR025110">
    <property type="entry name" value="AMP-bd_C"/>
</dbReference>
<feature type="domain" description="AMP-dependent synthetase/ligase" evidence="3">
    <location>
        <begin position="16"/>
        <end position="386"/>
    </location>
</feature>
<dbReference type="PANTHER" id="PTHR43201:SF5">
    <property type="entry name" value="MEDIUM-CHAIN ACYL-COA LIGASE ACSF2, MITOCHONDRIAL"/>
    <property type="match status" value="1"/>
</dbReference>
<keyword evidence="6" id="KW-1185">Reference proteome</keyword>
<dbReference type="PANTHER" id="PTHR43201">
    <property type="entry name" value="ACYL-COA SYNTHETASE"/>
    <property type="match status" value="1"/>
</dbReference>
<dbReference type="eggNOG" id="COG0318">
    <property type="taxonomic scope" value="Bacteria"/>
</dbReference>
<keyword evidence="5" id="KW-0808">Transferase</keyword>
<dbReference type="GO" id="GO:0006631">
    <property type="term" value="P:fatty acid metabolic process"/>
    <property type="evidence" value="ECO:0007669"/>
    <property type="project" value="TreeGrafter"/>
</dbReference>
<comment type="similarity">
    <text evidence="1">Belongs to the ATP-dependent AMP-binding enzyme family.</text>
</comment>
<protein>
    <submittedName>
        <fullName evidence="5">Long-chain-fatty-acid--CoA ligase</fullName>
        <ecNumber evidence="5">2.3.1.86</ecNumber>
    </submittedName>
</protein>
<dbReference type="OrthoDB" id="9803968at2"/>
<dbReference type="GO" id="GO:0031956">
    <property type="term" value="F:medium-chain fatty acid-CoA ligase activity"/>
    <property type="evidence" value="ECO:0007669"/>
    <property type="project" value="TreeGrafter"/>
</dbReference>
<gene>
    <name evidence="5" type="ORF">PKB_4307</name>
</gene>
<dbReference type="HOGENOM" id="CLU_000022_59_7_6"/>
<dbReference type="PROSITE" id="PS00455">
    <property type="entry name" value="AMP_BINDING"/>
    <property type="match status" value="1"/>
</dbReference>
<accession>A0A024HM98</accession>
<evidence type="ECO:0000259" key="4">
    <source>
        <dbReference type="Pfam" id="PF13193"/>
    </source>
</evidence>
<dbReference type="EMBL" id="HG322950">
    <property type="protein sequence ID" value="CDF85632.1"/>
    <property type="molecule type" value="Genomic_DNA"/>
</dbReference>
<dbReference type="STRING" id="1301098.PKB_4307"/>
<evidence type="ECO:0000313" key="5">
    <source>
        <dbReference type="EMBL" id="CDF85632.1"/>
    </source>
</evidence>
<sequence length="527" mass="56690">MTPVSERARSIPAALARSARRHPGHIAVDEGDLRLSYAELEHQSRRVGRALLALGLKPGERVAIWAPNGHRWLLAALGGLMAGAVLVPLSTRLKAAEAADILRRSGARVLFSVGEFLGSYYPELLDGQVLVDLAQTVVIEEARDGDASWENLLAGAEAVPDAALDARIDALDENSLSDLMFTSGTTGYPKGVLCAHGQNLRLFDNWSEIVGLGADDRYLIVNPFFHAFGFKAGWLAALIRGATILPQRTFEAETVLRRIEHDRVTFLPGPPALYSAMLEHPRRADFDLSSLRVAVTGAASVPPVLVQRMGSELGFASVLTAYGLTETCGLATLCRPGDDAQTVASTCGRPLEGIEVRCVDAEGRTVPSGQAGEVLIRGFNLMRGYFNDAEATAEAIDAEGWLHTGDVGVLDERGYLRITDRLKDMFIVGGFNCYPAEVERLLMEHPGVAQAAVIGIPDERQGEVGKAFVIPRPGASLDAESLIAWSRERMANYKVPRCVELVDSLPLNASGKVTKALLRERAAAPGV</sequence>
<organism evidence="5 6">
    <name type="scientific">Pseudomonas knackmussii (strain DSM 6978 / CCUG 54928 / LMG 23759 / B13)</name>
    <dbReference type="NCBI Taxonomy" id="1301098"/>
    <lineage>
        <taxon>Bacteria</taxon>
        <taxon>Pseudomonadati</taxon>
        <taxon>Pseudomonadota</taxon>
        <taxon>Gammaproteobacteria</taxon>
        <taxon>Pseudomonadales</taxon>
        <taxon>Pseudomonadaceae</taxon>
        <taxon>Pseudomonas</taxon>
    </lineage>
</organism>
<dbReference type="InterPro" id="IPR042099">
    <property type="entry name" value="ANL_N_sf"/>
</dbReference>
<evidence type="ECO:0000256" key="2">
    <source>
        <dbReference type="ARBA" id="ARBA00022598"/>
    </source>
</evidence>
<dbReference type="GO" id="GO:0004321">
    <property type="term" value="F:fatty-acyl-CoA synthase activity"/>
    <property type="evidence" value="ECO:0007669"/>
    <property type="project" value="UniProtKB-EC"/>
</dbReference>
<dbReference type="Pfam" id="PF00501">
    <property type="entry name" value="AMP-binding"/>
    <property type="match status" value="1"/>
</dbReference>
<dbReference type="PATRIC" id="fig|1301098.3.peg.4311"/>
<proteinExistence type="inferred from homology"/>
<name>A0A024HM98_PSEKB</name>
<evidence type="ECO:0000256" key="1">
    <source>
        <dbReference type="ARBA" id="ARBA00006432"/>
    </source>
</evidence>
<dbReference type="Pfam" id="PF13193">
    <property type="entry name" value="AMP-binding_C"/>
    <property type="match status" value="1"/>
</dbReference>
<dbReference type="EC" id="2.3.1.86" evidence="5"/>
<dbReference type="NCBIfam" id="NF005801">
    <property type="entry name" value="PRK07656.1"/>
    <property type="match status" value="1"/>
</dbReference>
<reference evidence="5 6" key="2">
    <citation type="submission" date="2014-05" db="EMBL/GenBank/DDBJ databases">
        <title>Genome sequence of the 3-chlorobenzoate degrading bacterium Pseudomonas knackmussii B13 shows multiple evidence for horizontal gene transfer.</title>
        <authorList>
            <person name="Miyazaki R."/>
            <person name="Bertelli C."/>
            <person name="Falquet L."/>
            <person name="Robinson-Rechavi M."/>
            <person name="Gharib W."/>
            <person name="Roy S."/>
            <person name="Van der Meer J.R."/>
        </authorList>
    </citation>
    <scope>NUCLEOTIDE SEQUENCE [LARGE SCALE GENOMIC DNA]</scope>
    <source>
        <strain evidence="5 6">B13</strain>
    </source>
</reference>
<dbReference type="RefSeq" id="WP_043254257.1">
    <property type="nucleotide sequence ID" value="NZ_HG322950.1"/>
</dbReference>
<dbReference type="Gene3D" id="3.40.50.12780">
    <property type="entry name" value="N-terminal domain of ligase-like"/>
    <property type="match status" value="1"/>
</dbReference>
<dbReference type="InterPro" id="IPR000873">
    <property type="entry name" value="AMP-dep_synth/lig_dom"/>
</dbReference>
<dbReference type="AlphaFoldDB" id="A0A024HM98"/>
<dbReference type="Proteomes" id="UP000025241">
    <property type="component" value="Chromosome I"/>
</dbReference>
<keyword evidence="2 5" id="KW-0436">Ligase</keyword>
<reference evidence="5 6" key="1">
    <citation type="submission" date="2013-03" db="EMBL/GenBank/DDBJ databases">
        <authorList>
            <person name="Linke B."/>
        </authorList>
    </citation>
    <scope>NUCLEOTIDE SEQUENCE [LARGE SCALE GENOMIC DNA]</scope>
    <source>
        <strain evidence="5 6">B13</strain>
    </source>
</reference>
<dbReference type="Gene3D" id="3.30.300.30">
    <property type="match status" value="1"/>
</dbReference>
<dbReference type="InterPro" id="IPR045851">
    <property type="entry name" value="AMP-bd_C_sf"/>
</dbReference>
<evidence type="ECO:0000313" key="6">
    <source>
        <dbReference type="Proteomes" id="UP000025241"/>
    </source>
</evidence>
<keyword evidence="5" id="KW-0012">Acyltransferase</keyword>
<feature type="domain" description="AMP-binding enzyme C-terminal" evidence="4">
    <location>
        <begin position="437"/>
        <end position="512"/>
    </location>
</feature>
<evidence type="ECO:0000259" key="3">
    <source>
        <dbReference type="Pfam" id="PF00501"/>
    </source>
</evidence>
<dbReference type="KEGG" id="pkc:PKB_4307"/>